<keyword evidence="1" id="KW-0812">Transmembrane</keyword>
<sequence>MKPKSFTHYLKFFLLWLFSVILVFIYLFLIVWTFCYTLFVCYLLVAAFSACLIIYLLHNSKRQAVKFLLLGLFLFCVLSPFNLKQYNRRAESLQNRINHKAELNTKEKLGIYGCLLMMTAFQAIPFPEAATENFYLLFPSANGQRVFYNQSILKSPSIQQAVKTKETGYIIWNRWDLRNNKDFRYAMAFYPCTVTSREKKEGTEVMLSTDFGYRQNHVTTHAASFLRGMFTFRVDEGLFWYLQREGWLHPYKAVWIASIKK</sequence>
<evidence type="ECO:0000313" key="2">
    <source>
        <dbReference type="EMBL" id="SMO79462.1"/>
    </source>
</evidence>
<accession>A0A521E6I2</accession>
<evidence type="ECO:0000313" key="3">
    <source>
        <dbReference type="Proteomes" id="UP000320300"/>
    </source>
</evidence>
<feature type="transmembrane region" description="Helical" evidence="1">
    <location>
        <begin position="12"/>
        <end position="30"/>
    </location>
</feature>
<dbReference type="RefSeq" id="WP_142528931.1">
    <property type="nucleotide sequence ID" value="NZ_CBCSJO010000007.1"/>
</dbReference>
<keyword evidence="3" id="KW-1185">Reference proteome</keyword>
<keyword evidence="1" id="KW-1133">Transmembrane helix</keyword>
<gene>
    <name evidence="2" type="ORF">SAMN06265348_10795</name>
</gene>
<dbReference type="OrthoDB" id="756920at2"/>
<feature type="transmembrane region" description="Helical" evidence="1">
    <location>
        <begin position="36"/>
        <end position="57"/>
    </location>
</feature>
<dbReference type="AlphaFoldDB" id="A0A521E6I2"/>
<reference evidence="2 3" key="1">
    <citation type="submission" date="2017-05" db="EMBL/GenBank/DDBJ databases">
        <authorList>
            <person name="Varghese N."/>
            <person name="Submissions S."/>
        </authorList>
    </citation>
    <scope>NUCLEOTIDE SEQUENCE [LARGE SCALE GENOMIC DNA]</scope>
    <source>
        <strain evidence="2 3">DSM 19036</strain>
    </source>
</reference>
<protein>
    <submittedName>
        <fullName evidence="2">Uncharacterized protein</fullName>
    </submittedName>
</protein>
<evidence type="ECO:0000256" key="1">
    <source>
        <dbReference type="SAM" id="Phobius"/>
    </source>
</evidence>
<dbReference type="Proteomes" id="UP000320300">
    <property type="component" value="Unassembled WGS sequence"/>
</dbReference>
<keyword evidence="1" id="KW-0472">Membrane</keyword>
<feature type="transmembrane region" description="Helical" evidence="1">
    <location>
        <begin position="64"/>
        <end position="83"/>
    </location>
</feature>
<name>A0A521E6I2_9SPHI</name>
<dbReference type="EMBL" id="FXTN01000007">
    <property type="protein sequence ID" value="SMO79462.1"/>
    <property type="molecule type" value="Genomic_DNA"/>
</dbReference>
<proteinExistence type="predicted"/>
<organism evidence="2 3">
    <name type="scientific">Pedobacter westerhofensis</name>
    <dbReference type="NCBI Taxonomy" id="425512"/>
    <lineage>
        <taxon>Bacteria</taxon>
        <taxon>Pseudomonadati</taxon>
        <taxon>Bacteroidota</taxon>
        <taxon>Sphingobacteriia</taxon>
        <taxon>Sphingobacteriales</taxon>
        <taxon>Sphingobacteriaceae</taxon>
        <taxon>Pedobacter</taxon>
    </lineage>
</organism>